<organism evidence="9 10">
    <name type="scientific">Pyrus ussuriensis x Pyrus communis</name>
    <dbReference type="NCBI Taxonomy" id="2448454"/>
    <lineage>
        <taxon>Eukaryota</taxon>
        <taxon>Viridiplantae</taxon>
        <taxon>Streptophyta</taxon>
        <taxon>Embryophyta</taxon>
        <taxon>Tracheophyta</taxon>
        <taxon>Spermatophyta</taxon>
        <taxon>Magnoliopsida</taxon>
        <taxon>eudicotyledons</taxon>
        <taxon>Gunneridae</taxon>
        <taxon>Pentapetalae</taxon>
        <taxon>rosids</taxon>
        <taxon>fabids</taxon>
        <taxon>Rosales</taxon>
        <taxon>Rosaceae</taxon>
        <taxon>Amygdaloideae</taxon>
        <taxon>Maleae</taxon>
        <taxon>Pyrus</taxon>
    </lineage>
</organism>
<dbReference type="InterPro" id="IPR039361">
    <property type="entry name" value="Cyclin"/>
</dbReference>
<keyword evidence="3 6" id="KW-0195">Cyclin</keyword>
<dbReference type="SUPFAM" id="SSF47954">
    <property type="entry name" value="Cyclin-like"/>
    <property type="match status" value="2"/>
</dbReference>
<evidence type="ECO:0000256" key="4">
    <source>
        <dbReference type="ARBA" id="ARBA00023306"/>
    </source>
</evidence>
<reference evidence="9 10" key="1">
    <citation type="submission" date="2019-09" db="EMBL/GenBank/DDBJ databases">
        <authorList>
            <person name="Ou C."/>
        </authorList>
    </citation>
    <scope>NUCLEOTIDE SEQUENCE [LARGE SCALE GENOMIC DNA]</scope>
    <source>
        <strain evidence="9">S2</strain>
        <tissue evidence="9">Leaf</tissue>
    </source>
</reference>
<dbReference type="Proteomes" id="UP000327157">
    <property type="component" value="Chromosome 15"/>
</dbReference>
<dbReference type="GO" id="GO:0051301">
    <property type="term" value="P:cell division"/>
    <property type="evidence" value="ECO:0007669"/>
    <property type="project" value="UniProtKB-KW"/>
</dbReference>
<evidence type="ECO:0000313" key="9">
    <source>
        <dbReference type="EMBL" id="KAB2619452.1"/>
    </source>
</evidence>
<name>A0A5N5H082_9ROSA</name>
<dbReference type="OrthoDB" id="5590282at2759"/>
<dbReference type="Gene3D" id="1.10.472.10">
    <property type="entry name" value="Cyclin-like"/>
    <property type="match status" value="2"/>
</dbReference>
<comment type="similarity">
    <text evidence="6">Belongs to the cyclin family.</text>
</comment>
<feature type="domain" description="Cyclin-like" evidence="7">
    <location>
        <begin position="217"/>
        <end position="295"/>
    </location>
</feature>
<sequence length="374" mass="42848">MASTTVAEQVNCSRITTRSAAKRRAMATLAEENQLGNKKRAVLGDVTNLVNVVVSGNSKRVELQKPHCVTEKEKRAEAAREFEDPQLCGPYASKIYAYLRRMEAEPKRRPLPDYMEKVQKDANANMRAVLVDWLVEVSEEYKLLPETLHLSVSYIDRFLSMNVVHKQKLQLLGVSSIFIASKYEEIDPRNVDELCDITENTYTKEEVIKMEADILKSLKFEMGNPTTQFLVAYLAELSLLDYKLVKFLPSLIAASAAFLARFMTRTKTHPWCPALHQYTGYKAADLKECVLAIHDMCLGRRARNLNVIQEKYKQPKFKCVAHIPCPQEIPSQFFIFYFWVKMNKLKKNLMLTLKITKPTWCVCLVTNELTTSFG</sequence>
<evidence type="ECO:0000259" key="8">
    <source>
        <dbReference type="SMART" id="SM01332"/>
    </source>
</evidence>
<dbReference type="EMBL" id="SMOL01000401">
    <property type="protein sequence ID" value="KAB2619452.1"/>
    <property type="molecule type" value="Genomic_DNA"/>
</dbReference>
<dbReference type="PANTHER" id="PTHR10177">
    <property type="entry name" value="CYCLINS"/>
    <property type="match status" value="1"/>
</dbReference>
<dbReference type="SMART" id="SM00385">
    <property type="entry name" value="CYCLIN"/>
    <property type="match status" value="2"/>
</dbReference>
<evidence type="ECO:0000256" key="1">
    <source>
        <dbReference type="ARBA" id="ARBA00011177"/>
    </source>
</evidence>
<dbReference type="InterPro" id="IPR048258">
    <property type="entry name" value="Cyclins_cyclin-box"/>
</dbReference>
<dbReference type="InterPro" id="IPR036915">
    <property type="entry name" value="Cyclin-like_sf"/>
</dbReference>
<proteinExistence type="inferred from homology"/>
<dbReference type="Pfam" id="PF00134">
    <property type="entry name" value="Cyclin_N"/>
    <property type="match status" value="1"/>
</dbReference>
<evidence type="ECO:0000259" key="7">
    <source>
        <dbReference type="SMART" id="SM00385"/>
    </source>
</evidence>
<dbReference type="Pfam" id="PF02984">
    <property type="entry name" value="Cyclin_C"/>
    <property type="match status" value="1"/>
</dbReference>
<keyword evidence="4" id="KW-0131">Cell cycle</keyword>
<protein>
    <recommendedName>
        <fullName evidence="5">B-like cyclin</fullName>
    </recommendedName>
</protein>
<reference evidence="9 10" key="3">
    <citation type="submission" date="2019-11" db="EMBL/GenBank/DDBJ databases">
        <title>A de novo genome assembly of a pear dwarfing rootstock.</title>
        <authorList>
            <person name="Wang F."/>
            <person name="Wang J."/>
            <person name="Li S."/>
            <person name="Zhang Y."/>
            <person name="Fang M."/>
            <person name="Ma L."/>
            <person name="Zhao Y."/>
            <person name="Jiang S."/>
        </authorList>
    </citation>
    <scope>NUCLEOTIDE SEQUENCE [LARGE SCALE GENOMIC DNA]</scope>
    <source>
        <strain evidence="9">S2</strain>
        <tissue evidence="9">Leaf</tissue>
    </source>
</reference>
<comment type="subunit">
    <text evidence="1">Interacts with the CDC2 protein kinase to form a serine/threonine kinase holoenzyme complex also known as maturation promoting factor (MPF). The cyclin subunit imparts substrate specificity to the complex.</text>
</comment>
<evidence type="ECO:0000256" key="2">
    <source>
        <dbReference type="ARBA" id="ARBA00022618"/>
    </source>
</evidence>
<gene>
    <name evidence="9" type="ORF">D8674_015321</name>
</gene>
<evidence type="ECO:0000256" key="3">
    <source>
        <dbReference type="ARBA" id="ARBA00023127"/>
    </source>
</evidence>
<feature type="domain" description="Cyclin C-terminal" evidence="8">
    <location>
        <begin position="149"/>
        <end position="326"/>
    </location>
</feature>
<evidence type="ECO:0000256" key="6">
    <source>
        <dbReference type="RuleBase" id="RU000383"/>
    </source>
</evidence>
<dbReference type="InterPro" id="IPR004367">
    <property type="entry name" value="Cyclin_C-dom"/>
</dbReference>
<comment type="caution">
    <text evidence="9">The sequence shown here is derived from an EMBL/GenBank/DDBJ whole genome shotgun (WGS) entry which is preliminary data.</text>
</comment>
<evidence type="ECO:0000313" key="10">
    <source>
        <dbReference type="Proteomes" id="UP000327157"/>
    </source>
</evidence>
<feature type="domain" description="Cyclin-like" evidence="7">
    <location>
        <begin position="132"/>
        <end position="216"/>
    </location>
</feature>
<dbReference type="InterPro" id="IPR006671">
    <property type="entry name" value="Cyclin_N"/>
</dbReference>
<dbReference type="InterPro" id="IPR013763">
    <property type="entry name" value="Cyclin-like_dom"/>
</dbReference>
<reference evidence="10" key="2">
    <citation type="submission" date="2019-10" db="EMBL/GenBank/DDBJ databases">
        <title>A de novo genome assembly of a pear dwarfing rootstock.</title>
        <authorList>
            <person name="Wang F."/>
            <person name="Wang J."/>
            <person name="Li S."/>
            <person name="Zhang Y."/>
            <person name="Fang M."/>
            <person name="Ma L."/>
            <person name="Zhao Y."/>
            <person name="Jiang S."/>
        </authorList>
    </citation>
    <scope>NUCLEOTIDE SEQUENCE [LARGE SCALE GENOMIC DNA]</scope>
</reference>
<keyword evidence="10" id="KW-1185">Reference proteome</keyword>
<keyword evidence="2" id="KW-0132">Cell division</keyword>
<dbReference type="AlphaFoldDB" id="A0A5N5H082"/>
<dbReference type="PROSITE" id="PS00292">
    <property type="entry name" value="CYCLINS"/>
    <property type="match status" value="1"/>
</dbReference>
<accession>A0A5N5H082</accession>
<dbReference type="SMART" id="SM01332">
    <property type="entry name" value="Cyclin_C"/>
    <property type="match status" value="1"/>
</dbReference>
<evidence type="ECO:0000256" key="5">
    <source>
        <dbReference type="ARBA" id="ARBA00032263"/>
    </source>
</evidence>
<dbReference type="FunFam" id="1.10.472.10:FF:000001">
    <property type="entry name" value="G2/mitotic-specific cyclin"/>
    <property type="match status" value="1"/>
</dbReference>